<dbReference type="AlphaFoldDB" id="A0A4S2MS96"/>
<dbReference type="EMBL" id="ML220140">
    <property type="protein sequence ID" value="TGZ78568.1"/>
    <property type="molecule type" value="Genomic_DNA"/>
</dbReference>
<keyword evidence="2" id="KW-1133">Transmembrane helix</keyword>
<keyword evidence="2" id="KW-0812">Transmembrane</keyword>
<keyword evidence="4" id="KW-1185">Reference proteome</keyword>
<proteinExistence type="predicted"/>
<dbReference type="OrthoDB" id="5366537at2759"/>
<organism evidence="3 4">
    <name type="scientific">Ascodesmis nigricans</name>
    <dbReference type="NCBI Taxonomy" id="341454"/>
    <lineage>
        <taxon>Eukaryota</taxon>
        <taxon>Fungi</taxon>
        <taxon>Dikarya</taxon>
        <taxon>Ascomycota</taxon>
        <taxon>Pezizomycotina</taxon>
        <taxon>Pezizomycetes</taxon>
        <taxon>Pezizales</taxon>
        <taxon>Ascodesmidaceae</taxon>
        <taxon>Ascodesmis</taxon>
    </lineage>
</organism>
<feature type="transmembrane region" description="Helical" evidence="2">
    <location>
        <begin position="20"/>
        <end position="44"/>
    </location>
</feature>
<feature type="transmembrane region" description="Helical" evidence="2">
    <location>
        <begin position="246"/>
        <end position="272"/>
    </location>
</feature>
<evidence type="ECO:0000256" key="1">
    <source>
        <dbReference type="SAM" id="MobiDB-lite"/>
    </source>
</evidence>
<accession>A0A4S2MS96</accession>
<evidence type="ECO:0000313" key="3">
    <source>
        <dbReference type="EMBL" id="TGZ78568.1"/>
    </source>
</evidence>
<dbReference type="InParanoid" id="A0A4S2MS96"/>
<feature type="transmembrane region" description="Helical" evidence="2">
    <location>
        <begin position="194"/>
        <end position="214"/>
    </location>
</feature>
<name>A0A4S2MS96_9PEZI</name>
<evidence type="ECO:0000256" key="2">
    <source>
        <dbReference type="SAM" id="Phobius"/>
    </source>
</evidence>
<feature type="transmembrane region" description="Helical" evidence="2">
    <location>
        <begin position="158"/>
        <end position="182"/>
    </location>
</feature>
<evidence type="ECO:0000313" key="4">
    <source>
        <dbReference type="Proteomes" id="UP000298138"/>
    </source>
</evidence>
<sequence>MGAAADAVLYRKLRIQIPRLHLTALIVRVAQTLLIISLSSFYALSGPEIFYDVFIWDPIASQDPPYNITLHRNMPPPRHLADQAITIGNLTGWSTTTILWNTSGTPAIPDLGDSFLCPKGWMNCNGNEWAATRLSWLDSWPVGDVPSWLSDVIYLDRYIFWILMAGGFLAVGHNLIVFAHAIEPSGINFYKYIAAMDFFISLIYLLLGVFPLSILSGLKDTLPSQLGLTVSGLSQYMWDLEPSQKYAFVLGWVMWGLYATSGILNCAVIVGINKYTRLRGSAKKRPASELPEAGSAGPDPGILATGFEGGNAQRSSTFSRHGGRSMV</sequence>
<reference evidence="3 4" key="1">
    <citation type="submission" date="2019-04" db="EMBL/GenBank/DDBJ databases">
        <title>Comparative genomics and transcriptomics to analyze fruiting body development in filamentous ascomycetes.</title>
        <authorList>
            <consortium name="DOE Joint Genome Institute"/>
            <person name="Lutkenhaus R."/>
            <person name="Traeger S."/>
            <person name="Breuer J."/>
            <person name="Kuo A."/>
            <person name="Lipzen A."/>
            <person name="Pangilinan J."/>
            <person name="Dilworth D."/>
            <person name="Sandor L."/>
            <person name="Poggeler S."/>
            <person name="Barry K."/>
            <person name="Grigoriev I.V."/>
            <person name="Nowrousian M."/>
        </authorList>
    </citation>
    <scope>NUCLEOTIDE SEQUENCE [LARGE SCALE GENOMIC DNA]</scope>
    <source>
        <strain evidence="3 4">CBS 389.68</strain>
    </source>
</reference>
<dbReference type="Proteomes" id="UP000298138">
    <property type="component" value="Unassembled WGS sequence"/>
</dbReference>
<gene>
    <name evidence="3" type="ORF">EX30DRAFT_365898</name>
</gene>
<feature type="region of interest" description="Disordered" evidence="1">
    <location>
        <begin position="308"/>
        <end position="327"/>
    </location>
</feature>
<protein>
    <submittedName>
        <fullName evidence="3">Uncharacterized protein</fullName>
    </submittedName>
</protein>
<keyword evidence="2" id="KW-0472">Membrane</keyword>